<evidence type="ECO:0000313" key="2">
    <source>
        <dbReference type="Proteomes" id="UP000182987"/>
    </source>
</evidence>
<dbReference type="InterPro" id="IPR035093">
    <property type="entry name" value="RelE/ParE_toxin_dom_sf"/>
</dbReference>
<dbReference type="RefSeq" id="WP_046965734.1">
    <property type="nucleotide sequence ID" value="NZ_CP017480.1"/>
</dbReference>
<gene>
    <name evidence="1" type="ORF">BJI69_06445</name>
</gene>
<dbReference type="KEGG" id="lrz:BJI69_06445"/>
<proteinExistence type="predicted"/>
<dbReference type="PATRIC" id="fig|1440763.5.peg.56"/>
<dbReference type="OrthoDB" id="121597at2"/>
<dbReference type="STRING" id="1440763.BJI69_06445"/>
<evidence type="ECO:0000313" key="1">
    <source>
        <dbReference type="EMBL" id="APG03580.1"/>
    </source>
</evidence>
<keyword evidence="2" id="KW-1185">Reference proteome</keyword>
<name>A0A0G9HM50_9GAMM</name>
<dbReference type="Proteomes" id="UP000182987">
    <property type="component" value="Chromosome"/>
</dbReference>
<dbReference type="EMBL" id="CP017480">
    <property type="protein sequence ID" value="APG03580.1"/>
    <property type="molecule type" value="Genomic_DNA"/>
</dbReference>
<sequence>MSYEVRYTDTALEDLHRLMDFIEGVDSTLADRALDAIVRASALLESFPFTCRKASPDNPFLRELVVSFGATGYVALFDIAGSWVTIVALRHQREDDFLY</sequence>
<organism evidence="1 2">
    <name type="scientific">Luteibacter rhizovicinus DSM 16549</name>
    <dbReference type="NCBI Taxonomy" id="1440763"/>
    <lineage>
        <taxon>Bacteria</taxon>
        <taxon>Pseudomonadati</taxon>
        <taxon>Pseudomonadota</taxon>
        <taxon>Gammaproteobacteria</taxon>
        <taxon>Lysobacterales</taxon>
        <taxon>Rhodanobacteraceae</taxon>
        <taxon>Luteibacter</taxon>
    </lineage>
</organism>
<dbReference type="AlphaFoldDB" id="A0A0G9HM50"/>
<dbReference type="Gene3D" id="3.30.2310.20">
    <property type="entry name" value="RelE-like"/>
    <property type="match status" value="1"/>
</dbReference>
<reference evidence="2" key="1">
    <citation type="submission" date="2016-09" db="EMBL/GenBank/DDBJ databases">
        <authorList>
            <person name="Lysoe E."/>
        </authorList>
    </citation>
    <scope>NUCLEOTIDE SEQUENCE [LARGE SCALE GENOMIC DNA]</scope>
    <source>
        <strain evidence="2">LJ96T</strain>
    </source>
</reference>
<accession>A0A0G9HM50</accession>
<dbReference type="Pfam" id="PF05016">
    <property type="entry name" value="ParE_toxin"/>
    <property type="match status" value="1"/>
</dbReference>
<protein>
    <submittedName>
        <fullName evidence="1">Plasmid stabilization protein</fullName>
    </submittedName>
</protein>
<dbReference type="InterPro" id="IPR007712">
    <property type="entry name" value="RelE/ParE_toxin"/>
</dbReference>